<evidence type="ECO:0000256" key="12">
    <source>
        <dbReference type="SAM" id="MobiDB-lite"/>
    </source>
</evidence>
<evidence type="ECO:0000313" key="15">
    <source>
        <dbReference type="EMBL" id="EDX75745.1"/>
    </source>
</evidence>
<dbReference type="PANTHER" id="PTHR11070">
    <property type="entry name" value="UVRD / RECB / PCRA DNA HELICASE FAMILY MEMBER"/>
    <property type="match status" value="1"/>
</dbReference>
<keyword evidence="3 11" id="KW-0378">Hydrolase</keyword>
<keyword evidence="4 11" id="KW-0347">Helicase</keyword>
<gene>
    <name evidence="15" type="ORF">MC7420_6400</name>
</gene>
<dbReference type="GO" id="GO:0003677">
    <property type="term" value="F:DNA binding"/>
    <property type="evidence" value="ECO:0007669"/>
    <property type="project" value="UniProtKB-KW"/>
</dbReference>
<evidence type="ECO:0000256" key="7">
    <source>
        <dbReference type="ARBA" id="ARBA00023235"/>
    </source>
</evidence>
<dbReference type="InterPro" id="IPR014017">
    <property type="entry name" value="DNA_helicase_UvrD-like_C"/>
</dbReference>
<feature type="domain" description="UvrD-like helicase C-terminal" evidence="14">
    <location>
        <begin position="704"/>
        <end position="979"/>
    </location>
</feature>
<dbReference type="GO" id="GO:0016887">
    <property type="term" value="F:ATP hydrolysis activity"/>
    <property type="evidence" value="ECO:0007669"/>
    <property type="project" value="RHEA"/>
</dbReference>
<dbReference type="SMART" id="SM00305">
    <property type="entry name" value="HintC"/>
    <property type="match status" value="1"/>
</dbReference>
<dbReference type="InterPro" id="IPR013986">
    <property type="entry name" value="DExx_box_DNA_helicase_dom_sf"/>
</dbReference>
<evidence type="ECO:0000256" key="4">
    <source>
        <dbReference type="ARBA" id="ARBA00022806"/>
    </source>
</evidence>
<name>B4VQT2_9CYAN</name>
<dbReference type="GO" id="GO:0005829">
    <property type="term" value="C:cytosol"/>
    <property type="evidence" value="ECO:0007669"/>
    <property type="project" value="TreeGrafter"/>
</dbReference>
<evidence type="ECO:0000259" key="13">
    <source>
        <dbReference type="PROSITE" id="PS51198"/>
    </source>
</evidence>
<keyword evidence="7" id="KW-0413">Isomerase</keyword>
<dbReference type="GO" id="GO:0009314">
    <property type="term" value="P:response to radiation"/>
    <property type="evidence" value="ECO:0007669"/>
    <property type="project" value="UniProtKB-ARBA"/>
</dbReference>
<dbReference type="Gene3D" id="1.10.10.160">
    <property type="match status" value="1"/>
</dbReference>
<comment type="catalytic activity">
    <reaction evidence="10">
        <text>ATP + H2O = ADP + phosphate + H(+)</text>
        <dbReference type="Rhea" id="RHEA:13065"/>
        <dbReference type="ChEBI" id="CHEBI:15377"/>
        <dbReference type="ChEBI" id="CHEBI:15378"/>
        <dbReference type="ChEBI" id="CHEBI:30616"/>
        <dbReference type="ChEBI" id="CHEBI:43474"/>
        <dbReference type="ChEBI" id="CHEBI:456216"/>
        <dbReference type="EC" id="5.6.2.4"/>
    </reaction>
</comment>
<evidence type="ECO:0000259" key="14">
    <source>
        <dbReference type="PROSITE" id="PS51217"/>
    </source>
</evidence>
<evidence type="ECO:0000256" key="5">
    <source>
        <dbReference type="ARBA" id="ARBA00022840"/>
    </source>
</evidence>
<dbReference type="GO" id="GO:0000725">
    <property type="term" value="P:recombinational repair"/>
    <property type="evidence" value="ECO:0007669"/>
    <property type="project" value="TreeGrafter"/>
</dbReference>
<dbReference type="InterPro" id="IPR003586">
    <property type="entry name" value="Hint_dom_C"/>
</dbReference>
<proteinExistence type="inferred from homology"/>
<dbReference type="CDD" id="cd18807">
    <property type="entry name" value="SF1_C_UvrD"/>
    <property type="match status" value="1"/>
</dbReference>
<dbReference type="PROSITE" id="PS51198">
    <property type="entry name" value="UVRD_HELICASE_ATP_BIND"/>
    <property type="match status" value="1"/>
</dbReference>
<dbReference type="PROSITE" id="PS50818">
    <property type="entry name" value="INTEIN_C_TER"/>
    <property type="match status" value="1"/>
</dbReference>
<evidence type="ECO:0000313" key="16">
    <source>
        <dbReference type="Proteomes" id="UP000003835"/>
    </source>
</evidence>
<evidence type="ECO:0000256" key="3">
    <source>
        <dbReference type="ARBA" id="ARBA00022801"/>
    </source>
</evidence>
<dbReference type="EC" id="5.6.2.4" evidence="9"/>
<dbReference type="Proteomes" id="UP000003835">
    <property type="component" value="Unassembled WGS sequence"/>
</dbReference>
<sequence length="1139" mass="130570">MPQLAMTQSTDFLTHLNPSQRRAVEHFCGPLLVVAGAGSGKTRALTYRIANLILTHKVAPENILAVTFTNKAAREMKSRIETLFAQQLAVQTRGQRLELLPELEQTQLRSRVYKKYIKPLWIGTFHSLFARILRYDINKYTDEKGRQWKRNFSIFDESDAQTLVKTIVTKQLNLDDKKFNPRTIRYAISNAKNLGLSPQAFEKEQSGYKGRLYAEVYHHYQDQLAANNALDFDDLILVPVKLFQQNESVLGYWHNQFRHILVDEYQDTNRIQYELIHLLTTNGETEKTQWDWRDRSVFVVGDADQCFPPGTKVLTPAGEKPIETLKVGDQVLSPTGQKQLYPHQITHIKKGYFCGSLWSIRAGEQVLRGTPHHIVLARMTPIEGHYYVYLMYRADRGYRIGITKSLRHNDYRCDELGFKVRIAQENGDKLWVLKTTTSYEEAAYYEAYYAAKYGLPTLVFHSNGRRMRLNDEWIFRLYQEIDTITNAHRLMQDLWLHPDFPHYRPQNGLRRQTLNLVMFGTPRLDNKKSASYHRIQWCSNRRDIATNLEAAGFSIRSGKNSRGYRVETARVSYKEAVSMAHSIADAGQLEIQRKALISGTSYYFMPLSHLHPGMKVLVEVDDTLTEVEIEQVWQDEYEGDVYDLEVDVAHTYIANRMLVHNSIYSFRMADFTILLGFQQDFGDGLPDETTHTMVKLEENYRSRENILQAANYLIEQNTQRIDKILRPTRGLGEVIYCHHADDELEEAHFVVQQILKLNQQNPELGWGSFAILYRTNAQSRPLEDALRGRVPYVIIGGLKFYDRKEVKDALAYLRTIANPSDTVSLLRIINTPRRGIGKATIDNLVLAAQELGTPLWEIIRDETSVNTIAGRSAKAVNRFAQLIKQCQENTENLKAVEIIKFIMEESGYTDDLKNQGTDEAENRLANIHELYNAIVQFQEENEDTSLEGFLANASLASDLDNLEDGQQAVSLMTLHSAKGLEFPVVFLVGLEQGLFPHNRTIDDPVALEEERRLCYVGITRAQEQLFLAHARERRLYGYREPAVRSQFLDELPEDLISSTLVKVKQQTPPASTEKSSKSSSSTAKSKEWKKGDLLRHDTFGIGEVTHVFGSGKKVSIAVKFPSLGQKILDPKRTNIQRVN</sequence>
<dbReference type="PROSITE" id="PS50817">
    <property type="entry name" value="INTEIN_N_TER"/>
    <property type="match status" value="1"/>
</dbReference>
<dbReference type="PANTHER" id="PTHR11070:SF2">
    <property type="entry name" value="ATP-DEPENDENT DNA HELICASE SRS2"/>
    <property type="match status" value="1"/>
</dbReference>
<keyword evidence="16" id="KW-1185">Reference proteome</keyword>
<evidence type="ECO:0000256" key="8">
    <source>
        <dbReference type="ARBA" id="ARBA00034617"/>
    </source>
</evidence>
<dbReference type="GO" id="GO:0043138">
    <property type="term" value="F:3'-5' DNA helicase activity"/>
    <property type="evidence" value="ECO:0007669"/>
    <property type="project" value="UniProtKB-EC"/>
</dbReference>
<dbReference type="InterPro" id="IPR000212">
    <property type="entry name" value="DNA_helicase_UvrD/REP"/>
</dbReference>
<evidence type="ECO:0000256" key="9">
    <source>
        <dbReference type="ARBA" id="ARBA00034808"/>
    </source>
</evidence>
<dbReference type="HOGENOM" id="CLU_004585_5_0_3"/>
<dbReference type="SUPFAM" id="SSF51294">
    <property type="entry name" value="Hedgehog/intein (Hint) domain"/>
    <property type="match status" value="1"/>
</dbReference>
<dbReference type="Gene3D" id="3.40.50.300">
    <property type="entry name" value="P-loop containing nucleotide triphosphate hydrolases"/>
    <property type="match status" value="2"/>
</dbReference>
<dbReference type="FunFam" id="1.10.10.160:FF:000001">
    <property type="entry name" value="ATP-dependent DNA helicase"/>
    <property type="match status" value="1"/>
</dbReference>
<keyword evidence="6" id="KW-0238">DNA-binding</keyword>
<dbReference type="InterPro" id="IPR036844">
    <property type="entry name" value="Hint_dom_sf"/>
</dbReference>
<comment type="catalytic activity">
    <reaction evidence="8">
        <text>Couples ATP hydrolysis with the unwinding of duplex DNA by translocating in the 3'-5' direction.</text>
        <dbReference type="EC" id="5.6.2.4"/>
    </reaction>
</comment>
<dbReference type="InterPro" id="IPR014016">
    <property type="entry name" value="UvrD-like_ATP-bd"/>
</dbReference>
<evidence type="ECO:0000256" key="1">
    <source>
        <dbReference type="ARBA" id="ARBA00009922"/>
    </source>
</evidence>
<dbReference type="STRING" id="118168.MC7420_6400"/>
<dbReference type="EMBL" id="DS989848">
    <property type="protein sequence ID" value="EDX75745.1"/>
    <property type="molecule type" value="Genomic_DNA"/>
</dbReference>
<organism evidence="15 16">
    <name type="scientific">Coleofasciculus chthonoplastes PCC 7420</name>
    <dbReference type="NCBI Taxonomy" id="118168"/>
    <lineage>
        <taxon>Bacteria</taxon>
        <taxon>Bacillati</taxon>
        <taxon>Cyanobacteriota</taxon>
        <taxon>Cyanophyceae</taxon>
        <taxon>Coleofasciculales</taxon>
        <taxon>Coleofasciculaceae</taxon>
        <taxon>Coleofasciculus</taxon>
    </lineage>
</organism>
<evidence type="ECO:0000256" key="6">
    <source>
        <dbReference type="ARBA" id="ARBA00023125"/>
    </source>
</evidence>
<dbReference type="Pfam" id="PF13361">
    <property type="entry name" value="UvrD_C"/>
    <property type="match status" value="1"/>
</dbReference>
<dbReference type="GO" id="GO:0016539">
    <property type="term" value="P:intein-mediated protein splicing"/>
    <property type="evidence" value="ECO:0007669"/>
    <property type="project" value="InterPro"/>
</dbReference>
<dbReference type="GO" id="GO:0005524">
    <property type="term" value="F:ATP binding"/>
    <property type="evidence" value="ECO:0007669"/>
    <property type="project" value="UniProtKB-UniRule"/>
</dbReference>
<protein>
    <recommendedName>
        <fullName evidence="9">DNA 3'-5' helicase</fullName>
        <ecNumber evidence="9">5.6.2.4</ecNumber>
    </recommendedName>
</protein>
<dbReference type="NCBIfam" id="TIGR01443">
    <property type="entry name" value="intein_Cterm"/>
    <property type="match status" value="1"/>
</dbReference>
<keyword evidence="5 11" id="KW-0067">ATP-binding</keyword>
<dbReference type="InterPro" id="IPR030934">
    <property type="entry name" value="Intein_C"/>
</dbReference>
<dbReference type="Gene3D" id="1.10.486.10">
    <property type="entry name" value="PCRA, domain 4"/>
    <property type="match status" value="1"/>
</dbReference>
<dbReference type="InterPro" id="IPR027417">
    <property type="entry name" value="P-loop_NTPase"/>
</dbReference>
<accession>B4VQT2</accession>
<feature type="domain" description="UvrD-like helicase ATP-binding" evidence="13">
    <location>
        <begin position="14"/>
        <end position="355"/>
    </location>
</feature>
<dbReference type="GO" id="GO:0033202">
    <property type="term" value="C:DNA helicase complex"/>
    <property type="evidence" value="ECO:0007669"/>
    <property type="project" value="TreeGrafter"/>
</dbReference>
<dbReference type="eggNOG" id="COG0210">
    <property type="taxonomic scope" value="Bacteria"/>
</dbReference>
<dbReference type="CDD" id="cd00081">
    <property type="entry name" value="Hint"/>
    <property type="match status" value="1"/>
</dbReference>
<dbReference type="SUPFAM" id="SSF52540">
    <property type="entry name" value="P-loop containing nucleoside triphosphate hydrolases"/>
    <property type="match status" value="3"/>
</dbReference>
<dbReference type="AlphaFoldDB" id="B4VQT2"/>
<dbReference type="Pfam" id="PF00580">
    <property type="entry name" value="UvrD-helicase"/>
    <property type="match status" value="1"/>
</dbReference>
<dbReference type="InterPro" id="IPR006141">
    <property type="entry name" value="Intein_N"/>
</dbReference>
<comment type="similarity">
    <text evidence="1">Belongs to the helicase family. UvrD subfamily.</text>
</comment>
<feature type="region of interest" description="Disordered" evidence="12">
    <location>
        <begin position="1062"/>
        <end position="1089"/>
    </location>
</feature>
<evidence type="ECO:0000256" key="11">
    <source>
        <dbReference type="PROSITE-ProRule" id="PRU00560"/>
    </source>
</evidence>
<feature type="binding site" evidence="11">
    <location>
        <begin position="35"/>
        <end position="42"/>
    </location>
    <ligand>
        <name>ATP</name>
        <dbReference type="ChEBI" id="CHEBI:30616"/>
    </ligand>
</feature>
<dbReference type="Gene3D" id="2.170.16.10">
    <property type="entry name" value="Hedgehog/Intein (Hint) domain"/>
    <property type="match status" value="2"/>
</dbReference>
<dbReference type="CDD" id="cd17932">
    <property type="entry name" value="DEXQc_UvrD"/>
    <property type="match status" value="1"/>
</dbReference>
<keyword evidence="2 11" id="KW-0547">Nucleotide-binding</keyword>
<evidence type="ECO:0000256" key="10">
    <source>
        <dbReference type="ARBA" id="ARBA00048988"/>
    </source>
</evidence>
<feature type="compositionally biased region" description="Low complexity" evidence="12">
    <location>
        <begin position="1070"/>
        <end position="1083"/>
    </location>
</feature>
<dbReference type="FunFam" id="1.10.486.10:FF:000003">
    <property type="entry name" value="ATP-dependent DNA helicase"/>
    <property type="match status" value="1"/>
</dbReference>
<evidence type="ECO:0000256" key="2">
    <source>
        <dbReference type="ARBA" id="ARBA00022741"/>
    </source>
</evidence>
<reference evidence="15 16" key="1">
    <citation type="submission" date="2008-07" db="EMBL/GenBank/DDBJ databases">
        <authorList>
            <person name="Tandeau de Marsac N."/>
            <person name="Ferriera S."/>
            <person name="Johnson J."/>
            <person name="Kravitz S."/>
            <person name="Beeson K."/>
            <person name="Sutton G."/>
            <person name="Rogers Y.-H."/>
            <person name="Friedman R."/>
            <person name="Frazier M."/>
            <person name="Venter J.C."/>
        </authorList>
    </citation>
    <scope>NUCLEOTIDE SEQUENCE [LARGE SCALE GENOMIC DNA]</scope>
    <source>
        <strain evidence="15 16">PCC 7420</strain>
    </source>
</reference>
<dbReference type="PROSITE" id="PS51217">
    <property type="entry name" value="UVRD_HELICASE_CTER"/>
    <property type="match status" value="1"/>
</dbReference>